<dbReference type="EMBL" id="JAHBCL010000002">
    <property type="protein sequence ID" value="MBS7525406.1"/>
    <property type="molecule type" value="Genomic_DNA"/>
</dbReference>
<evidence type="ECO:0000313" key="2">
    <source>
        <dbReference type="Proteomes" id="UP000746471"/>
    </source>
</evidence>
<dbReference type="PANTHER" id="PTHR30087:SF1">
    <property type="entry name" value="HYPOTHETICAL CYTOSOLIC PROTEIN"/>
    <property type="match status" value="1"/>
</dbReference>
<organism evidence="1 2">
    <name type="scientific">Fusibacter paucivorans</name>
    <dbReference type="NCBI Taxonomy" id="76009"/>
    <lineage>
        <taxon>Bacteria</taxon>
        <taxon>Bacillati</taxon>
        <taxon>Bacillota</taxon>
        <taxon>Clostridia</taxon>
        <taxon>Eubacteriales</taxon>
        <taxon>Eubacteriales Family XII. Incertae Sedis</taxon>
        <taxon>Fusibacter</taxon>
    </lineage>
</organism>
<gene>
    <name evidence="1" type="ORF">KHM83_01800</name>
</gene>
<reference evidence="1 2" key="1">
    <citation type="submission" date="2021-05" db="EMBL/GenBank/DDBJ databases">
        <title>Fusibacter ferrireducens sp. nov., an anaerobic, sulfur- and Fe-reducing bacterium isolated from the mangrove sediment.</title>
        <authorList>
            <person name="Qiu D."/>
        </authorList>
    </citation>
    <scope>NUCLEOTIDE SEQUENCE [LARGE SCALE GENOMIC DNA]</scope>
    <source>
        <strain evidence="1 2">DSM 12116</strain>
    </source>
</reference>
<dbReference type="InterPro" id="IPR007553">
    <property type="entry name" value="2-thiour_desulf"/>
</dbReference>
<comment type="caution">
    <text evidence="1">The sequence shown here is derived from an EMBL/GenBank/DDBJ whole genome shotgun (WGS) entry which is preliminary data.</text>
</comment>
<evidence type="ECO:0000313" key="1">
    <source>
        <dbReference type="EMBL" id="MBS7525406.1"/>
    </source>
</evidence>
<dbReference type="Proteomes" id="UP000746471">
    <property type="component" value="Unassembled WGS sequence"/>
</dbReference>
<protein>
    <submittedName>
        <fullName evidence="1">DUF1722 domain-containing protein</fullName>
    </submittedName>
</protein>
<name>A0ABS5PLD7_9FIRM</name>
<dbReference type="RefSeq" id="WP_213235187.1">
    <property type="nucleotide sequence ID" value="NZ_JAHBCL010000002.1"/>
</dbReference>
<accession>A0ABS5PLD7</accession>
<dbReference type="Pfam" id="PF04463">
    <property type="entry name" value="2-thiour_desulf"/>
    <property type="match status" value="1"/>
</dbReference>
<proteinExistence type="predicted"/>
<sequence>MSNQPIIITTKLKIGISACCMGCPVRYNAKGWDLVKSLGREKSDFVWVPVCPESMAGLGVPRNPIHVVGADGRAIWTNEAKVVNRGGAEVTDAVKAGASACMEALERADITAYIYMDGSPTCGVYRTTLKKQKRGNPPGVFGALLLDKGYFLIPASDLQSPLKWWDWRRRLLAFHWIKTVEIEDMKTLYAVWHQLKFICQELDEPWARALGKKLAAVNREAFMDFVEVFRSEIMMVLRKPSTPAKITNRLWKHYAHYRKASGKSIPEINEPTFKRNVTTIAGELIKMERAAVDDGILFGNTPVIYRHRKPDYDS</sequence>
<keyword evidence="2" id="KW-1185">Reference proteome</keyword>
<dbReference type="PANTHER" id="PTHR30087">
    <property type="entry name" value="INNER MEMBRANE PROTEIN"/>
    <property type="match status" value="1"/>
</dbReference>